<dbReference type="InterPro" id="IPR018062">
    <property type="entry name" value="HTH_AraC-typ_CS"/>
</dbReference>
<dbReference type="GO" id="GO:0043565">
    <property type="term" value="F:sequence-specific DNA binding"/>
    <property type="evidence" value="ECO:0007669"/>
    <property type="project" value="InterPro"/>
</dbReference>
<dbReference type="EMBL" id="ADLK01000037">
    <property type="protein sequence ID" value="KMW14449.1"/>
    <property type="molecule type" value="Genomic_DNA"/>
</dbReference>
<dbReference type="Gene3D" id="1.10.10.60">
    <property type="entry name" value="Homeodomain-like"/>
    <property type="match status" value="2"/>
</dbReference>
<dbReference type="GO" id="GO:0003700">
    <property type="term" value="F:DNA-binding transcription factor activity"/>
    <property type="evidence" value="ECO:0007669"/>
    <property type="project" value="InterPro"/>
</dbReference>
<dbReference type="InterPro" id="IPR020449">
    <property type="entry name" value="Tscrpt_reg_AraC-type_HTH"/>
</dbReference>
<dbReference type="PATRIC" id="fig|742734.4.peg.5090"/>
<evidence type="ECO:0000313" key="6">
    <source>
        <dbReference type="Proteomes" id="UP000037392"/>
    </source>
</evidence>
<dbReference type="Pfam" id="PF02311">
    <property type="entry name" value="AraC_binding"/>
    <property type="match status" value="1"/>
</dbReference>
<dbReference type="InterPro" id="IPR018060">
    <property type="entry name" value="HTH_AraC"/>
</dbReference>
<dbReference type="RefSeq" id="WP_007859871.1">
    <property type="nucleotide sequence ID" value="NZ_KQ235883.1"/>
</dbReference>
<sequence>MEYANFPSPPYPHFIIAGDALYRPGDIHRKRACIGIFDLVYVEYGELFITDGDHAYHLKENDVLIIRPDTIHYGHKPCSVKTKFMWCHFRTSGTYYYSEEIQLPSPNHSSIYSYEDRTSLLILPLYKRLSPQEAVEFSVCFSSLMSSNIDKYQQKEQQGQTYLSPLECQETFLRLLNFLQVMPSQFSPSELLAASIIEYISRHYPDPISLKDIADYFNFHPAYIIRCLKRQYGITPNKALTGIRIEHAKRMLVTSNLSINKISYYVGFTTISYFNRTFKEHTGMTPREFRRQQGTV</sequence>
<evidence type="ECO:0000256" key="1">
    <source>
        <dbReference type="ARBA" id="ARBA00023015"/>
    </source>
</evidence>
<reference evidence="5 6" key="1">
    <citation type="submission" date="2011-04" db="EMBL/GenBank/DDBJ databases">
        <title>The Genome Sequence of Clostridium citroniae WAL-19142.</title>
        <authorList>
            <consortium name="The Broad Institute Genome Sequencing Platform"/>
            <person name="Earl A."/>
            <person name="Ward D."/>
            <person name="Feldgarden M."/>
            <person name="Gevers D."/>
            <person name="Warren Y.A."/>
            <person name="Tyrrell K.L."/>
            <person name="Citron D.M."/>
            <person name="Goldstein E.J."/>
            <person name="Daigneault M."/>
            <person name="Allen-Vercoe E."/>
            <person name="Young S.K."/>
            <person name="Zeng Q."/>
            <person name="Gargeya S."/>
            <person name="Fitzgerald M."/>
            <person name="Haas B."/>
            <person name="Abouelleil A."/>
            <person name="Alvarado L."/>
            <person name="Arachchi H.M."/>
            <person name="Berlin A."/>
            <person name="Brown A."/>
            <person name="Chapman S.B."/>
            <person name="Chen Z."/>
            <person name="Dunbar C."/>
            <person name="Freedman E."/>
            <person name="Gearin G."/>
            <person name="Gellesch M."/>
            <person name="Goldberg J."/>
            <person name="Griggs A."/>
            <person name="Gujja S."/>
            <person name="Heilman E.R."/>
            <person name="Heiman D."/>
            <person name="Howarth C."/>
            <person name="Larson L."/>
            <person name="Lui A."/>
            <person name="MacDonald P.J."/>
            <person name="Mehta T."/>
            <person name="Montmayeur A."/>
            <person name="Murphy C."/>
            <person name="Neiman D."/>
            <person name="Pearson M."/>
            <person name="Priest M."/>
            <person name="Roberts A."/>
            <person name="Saif S."/>
            <person name="Shea T."/>
            <person name="Shenoy N."/>
            <person name="Sisk P."/>
            <person name="Stolte C."/>
            <person name="Sykes S."/>
            <person name="White J."/>
            <person name="Yandava C."/>
            <person name="Wortman J."/>
            <person name="Nusbaum C."/>
            <person name="Birren B."/>
        </authorList>
    </citation>
    <scope>NUCLEOTIDE SEQUENCE [LARGE SCALE GENOMIC DNA]</scope>
    <source>
        <strain evidence="5 6">WAL-19142</strain>
    </source>
</reference>
<feature type="domain" description="HTH araC/xylS-type" evidence="4">
    <location>
        <begin position="194"/>
        <end position="292"/>
    </location>
</feature>
<evidence type="ECO:0000256" key="2">
    <source>
        <dbReference type="ARBA" id="ARBA00023125"/>
    </source>
</evidence>
<dbReference type="InterPro" id="IPR009057">
    <property type="entry name" value="Homeodomain-like_sf"/>
</dbReference>
<proteinExistence type="predicted"/>
<evidence type="ECO:0000259" key="4">
    <source>
        <dbReference type="PROSITE" id="PS01124"/>
    </source>
</evidence>
<accession>A0A0J9BQM9</accession>
<dbReference type="AlphaFoldDB" id="A0A0J9BQM9"/>
<dbReference type="SUPFAM" id="SSF46689">
    <property type="entry name" value="Homeodomain-like"/>
    <property type="match status" value="2"/>
</dbReference>
<dbReference type="SMART" id="SM00342">
    <property type="entry name" value="HTH_ARAC"/>
    <property type="match status" value="1"/>
</dbReference>
<dbReference type="PRINTS" id="PR00032">
    <property type="entry name" value="HTHARAC"/>
</dbReference>
<evidence type="ECO:0000256" key="3">
    <source>
        <dbReference type="ARBA" id="ARBA00023163"/>
    </source>
</evidence>
<protein>
    <recommendedName>
        <fullName evidence="4">HTH araC/xylS-type domain-containing protein</fullName>
    </recommendedName>
</protein>
<keyword evidence="2" id="KW-0238">DNA-binding</keyword>
<dbReference type="PANTHER" id="PTHR43280:SF28">
    <property type="entry name" value="HTH-TYPE TRANSCRIPTIONAL ACTIVATOR RHAS"/>
    <property type="match status" value="1"/>
</dbReference>
<organism evidence="5 6">
    <name type="scientific">[Clostridium] citroniae WAL-19142</name>
    <dbReference type="NCBI Taxonomy" id="742734"/>
    <lineage>
        <taxon>Bacteria</taxon>
        <taxon>Bacillati</taxon>
        <taxon>Bacillota</taxon>
        <taxon>Clostridia</taxon>
        <taxon>Lachnospirales</taxon>
        <taxon>Lachnospiraceae</taxon>
        <taxon>Enterocloster</taxon>
    </lineage>
</organism>
<keyword evidence="3" id="KW-0804">Transcription</keyword>
<name>A0A0J9BQM9_9FIRM</name>
<keyword evidence="1" id="KW-0805">Transcription regulation</keyword>
<dbReference type="GeneID" id="93164303"/>
<dbReference type="Pfam" id="PF12833">
    <property type="entry name" value="HTH_18"/>
    <property type="match status" value="1"/>
</dbReference>
<dbReference type="PROSITE" id="PS00041">
    <property type="entry name" value="HTH_ARAC_FAMILY_1"/>
    <property type="match status" value="1"/>
</dbReference>
<dbReference type="PANTHER" id="PTHR43280">
    <property type="entry name" value="ARAC-FAMILY TRANSCRIPTIONAL REGULATOR"/>
    <property type="match status" value="1"/>
</dbReference>
<gene>
    <name evidence="5" type="ORF">HMPREF9470_04755</name>
</gene>
<dbReference type="PROSITE" id="PS01124">
    <property type="entry name" value="HTH_ARAC_FAMILY_2"/>
    <property type="match status" value="1"/>
</dbReference>
<dbReference type="InterPro" id="IPR037923">
    <property type="entry name" value="HTH-like"/>
</dbReference>
<dbReference type="InterPro" id="IPR003313">
    <property type="entry name" value="AraC-bd"/>
</dbReference>
<evidence type="ECO:0000313" key="5">
    <source>
        <dbReference type="EMBL" id="KMW14449.1"/>
    </source>
</evidence>
<dbReference type="SUPFAM" id="SSF51215">
    <property type="entry name" value="Regulatory protein AraC"/>
    <property type="match status" value="1"/>
</dbReference>
<dbReference type="OrthoDB" id="1410840at2"/>
<dbReference type="Proteomes" id="UP000037392">
    <property type="component" value="Unassembled WGS sequence"/>
</dbReference>
<comment type="caution">
    <text evidence="5">The sequence shown here is derived from an EMBL/GenBank/DDBJ whole genome shotgun (WGS) entry which is preliminary data.</text>
</comment>